<dbReference type="InterPro" id="IPR046233">
    <property type="entry name" value="DUF6266"/>
</dbReference>
<reference evidence="1 2" key="1">
    <citation type="submission" date="2017-05" db="EMBL/GenBank/DDBJ databases">
        <authorList>
            <person name="Varghese N."/>
            <person name="Submissions S."/>
        </authorList>
    </citation>
    <scope>NUCLEOTIDE SEQUENCE [LARGE SCALE GENOMIC DNA]</scope>
    <source>
        <strain evidence="1 2">DSM 19036</strain>
    </source>
</reference>
<dbReference type="EMBL" id="FXTN01000021">
    <property type="protein sequence ID" value="SMO99274.1"/>
    <property type="molecule type" value="Genomic_DNA"/>
</dbReference>
<proteinExistence type="predicted"/>
<evidence type="ECO:0000313" key="1">
    <source>
        <dbReference type="EMBL" id="SMO99274.1"/>
    </source>
</evidence>
<keyword evidence="2" id="KW-1185">Reference proteome</keyword>
<gene>
    <name evidence="1" type="ORF">SAMN06265348_12142</name>
</gene>
<dbReference type="Pfam" id="PF19781">
    <property type="entry name" value="DUF6266"/>
    <property type="match status" value="1"/>
</dbReference>
<dbReference type="Proteomes" id="UP000320300">
    <property type="component" value="Unassembled WGS sequence"/>
</dbReference>
<sequence>MAKIFNGILGSVSGLVGPVVGAVVRGVATIRSRPKKSTKPAAASQKEQRSKFGMATKFIRSLKSIVDLGFQSYKKTMSPSNAAVQDLLTNAITGIAPNYKIDYEKVTLSKGNLYDSASIKVMPPTAGATLTITWNPADLAPEEALLYAADRLVAVLYDEQTNRFILYNRVAARSAGKYETELPFLFVGHKLYVWVFFVSPDLKSVSNSQYLGIFTPIQ</sequence>
<dbReference type="OrthoDB" id="665435at2"/>
<organism evidence="1 2">
    <name type="scientific">Pedobacter westerhofensis</name>
    <dbReference type="NCBI Taxonomy" id="425512"/>
    <lineage>
        <taxon>Bacteria</taxon>
        <taxon>Pseudomonadati</taxon>
        <taxon>Bacteroidota</taxon>
        <taxon>Sphingobacteriia</taxon>
        <taxon>Sphingobacteriales</taxon>
        <taxon>Sphingobacteriaceae</taxon>
        <taxon>Pedobacter</taxon>
    </lineage>
</organism>
<protein>
    <submittedName>
        <fullName evidence="1">Uncharacterized protein</fullName>
    </submittedName>
</protein>
<dbReference type="AlphaFoldDB" id="A0A521FT65"/>
<dbReference type="RefSeq" id="WP_142531273.1">
    <property type="nucleotide sequence ID" value="NZ_CBCSJO010000020.1"/>
</dbReference>
<name>A0A521FT65_9SPHI</name>
<accession>A0A521FT65</accession>
<evidence type="ECO:0000313" key="2">
    <source>
        <dbReference type="Proteomes" id="UP000320300"/>
    </source>
</evidence>